<dbReference type="InterPro" id="IPR045584">
    <property type="entry name" value="Pilin-like"/>
</dbReference>
<dbReference type="SUPFAM" id="SSF54523">
    <property type="entry name" value="Pili subunits"/>
    <property type="match status" value="1"/>
</dbReference>
<keyword evidence="4 6" id="KW-1133">Transmembrane helix</keyword>
<evidence type="ECO:0000313" key="8">
    <source>
        <dbReference type="Proteomes" id="UP000177943"/>
    </source>
</evidence>
<evidence type="ECO:0000256" key="5">
    <source>
        <dbReference type="ARBA" id="ARBA00023136"/>
    </source>
</evidence>
<evidence type="ECO:0000256" key="6">
    <source>
        <dbReference type="SAM" id="Phobius"/>
    </source>
</evidence>
<gene>
    <name evidence="7" type="ORF">A3D56_02890</name>
</gene>
<reference evidence="7 8" key="1">
    <citation type="journal article" date="2016" name="Nat. Commun.">
        <title>Thousands of microbial genomes shed light on interconnected biogeochemical processes in an aquifer system.</title>
        <authorList>
            <person name="Anantharaman K."/>
            <person name="Brown C.T."/>
            <person name="Hug L.A."/>
            <person name="Sharon I."/>
            <person name="Castelle C.J."/>
            <person name="Probst A.J."/>
            <person name="Thomas B.C."/>
            <person name="Singh A."/>
            <person name="Wilkins M.J."/>
            <person name="Karaoz U."/>
            <person name="Brodie E.L."/>
            <person name="Williams K.H."/>
            <person name="Hubbard S.S."/>
            <person name="Banfield J.F."/>
        </authorList>
    </citation>
    <scope>NUCLEOTIDE SEQUENCE [LARGE SCALE GENOMIC DNA]</scope>
</reference>
<dbReference type="AlphaFoldDB" id="A0A1G2MQ78"/>
<dbReference type="Pfam" id="PF07963">
    <property type="entry name" value="N_methyl"/>
    <property type="match status" value="1"/>
</dbReference>
<evidence type="ECO:0000256" key="4">
    <source>
        <dbReference type="ARBA" id="ARBA00022989"/>
    </source>
</evidence>
<keyword evidence="5 6" id="KW-0472">Membrane</keyword>
<organism evidence="7 8">
    <name type="scientific">Candidatus Taylorbacteria bacterium RIFCSPHIGHO2_02_FULL_45_35</name>
    <dbReference type="NCBI Taxonomy" id="1802311"/>
    <lineage>
        <taxon>Bacteria</taxon>
        <taxon>Candidatus Tayloriibacteriota</taxon>
    </lineage>
</organism>
<feature type="transmembrane region" description="Helical" evidence="6">
    <location>
        <begin position="12"/>
        <end position="33"/>
    </location>
</feature>
<dbReference type="EMBL" id="MHRP01000039">
    <property type="protein sequence ID" value="OHA26040.1"/>
    <property type="molecule type" value="Genomic_DNA"/>
</dbReference>
<proteinExistence type="predicted"/>
<comment type="caution">
    <text evidence="7">The sequence shown here is derived from an EMBL/GenBank/DDBJ whole genome shotgun (WGS) entry which is preliminary data.</text>
</comment>
<dbReference type="PANTHER" id="PTHR30093:SF44">
    <property type="entry name" value="TYPE II SECRETION SYSTEM CORE PROTEIN G"/>
    <property type="match status" value="1"/>
</dbReference>
<dbReference type="InterPro" id="IPR012902">
    <property type="entry name" value="N_methyl_site"/>
</dbReference>
<evidence type="ECO:0008006" key="9">
    <source>
        <dbReference type="Google" id="ProtNLM"/>
    </source>
</evidence>
<evidence type="ECO:0000256" key="1">
    <source>
        <dbReference type="ARBA" id="ARBA00004167"/>
    </source>
</evidence>
<protein>
    <recommendedName>
        <fullName evidence="9">Type II secretion system protein GspG C-terminal domain-containing protein</fullName>
    </recommendedName>
</protein>
<keyword evidence="2" id="KW-0488">Methylation</keyword>
<dbReference type="Gene3D" id="3.30.700.10">
    <property type="entry name" value="Glycoprotein, Type 4 Pilin"/>
    <property type="match status" value="1"/>
</dbReference>
<dbReference type="PROSITE" id="PS00409">
    <property type="entry name" value="PROKAR_NTER_METHYL"/>
    <property type="match status" value="1"/>
</dbReference>
<name>A0A1G2MQ78_9BACT</name>
<dbReference type="PANTHER" id="PTHR30093">
    <property type="entry name" value="GENERAL SECRETION PATHWAY PROTEIN G"/>
    <property type="match status" value="1"/>
</dbReference>
<evidence type="ECO:0000256" key="3">
    <source>
        <dbReference type="ARBA" id="ARBA00022692"/>
    </source>
</evidence>
<comment type="subcellular location">
    <subcellularLocation>
        <location evidence="1">Membrane</location>
        <topology evidence="1">Single-pass membrane protein</topology>
    </subcellularLocation>
</comment>
<keyword evidence="3 6" id="KW-0812">Transmembrane</keyword>
<dbReference type="Proteomes" id="UP000177943">
    <property type="component" value="Unassembled WGS sequence"/>
</dbReference>
<dbReference type="NCBIfam" id="TIGR02532">
    <property type="entry name" value="IV_pilin_GFxxxE"/>
    <property type="match status" value="1"/>
</dbReference>
<sequence>MRTQKGFTLIELLVVISIISLLTSIALASLNTARAKARDARRLSDLRQVQNALFLCRDKIGSFNINGETKIATPCNREGINDSDFVSSWTAQCSEFMPKLPVDPLGSPLYQYAIHTSVDDQHFALLAILENSPYAKTTAEVTNYLTTLGITGWSQCPEYNYVIGF</sequence>
<evidence type="ECO:0000256" key="2">
    <source>
        <dbReference type="ARBA" id="ARBA00022481"/>
    </source>
</evidence>
<dbReference type="GO" id="GO:0016020">
    <property type="term" value="C:membrane"/>
    <property type="evidence" value="ECO:0007669"/>
    <property type="project" value="UniProtKB-SubCell"/>
</dbReference>
<evidence type="ECO:0000313" key="7">
    <source>
        <dbReference type="EMBL" id="OHA26040.1"/>
    </source>
</evidence>
<accession>A0A1G2MQ78</accession>